<evidence type="ECO:0000313" key="1">
    <source>
        <dbReference type="EMBL" id="PCG76538.1"/>
    </source>
</evidence>
<dbReference type="AlphaFoldDB" id="A0A2A4JXY6"/>
<dbReference type="EMBL" id="NWSH01000417">
    <property type="protein sequence ID" value="PCG76538.1"/>
    <property type="molecule type" value="Genomic_DNA"/>
</dbReference>
<protein>
    <submittedName>
        <fullName evidence="1">Uncharacterized protein</fullName>
    </submittedName>
</protein>
<proteinExistence type="predicted"/>
<accession>A0A2A4JXY6</accession>
<organism evidence="1">
    <name type="scientific">Heliothis virescens</name>
    <name type="common">Tobacco budworm moth</name>
    <dbReference type="NCBI Taxonomy" id="7102"/>
    <lineage>
        <taxon>Eukaryota</taxon>
        <taxon>Metazoa</taxon>
        <taxon>Ecdysozoa</taxon>
        <taxon>Arthropoda</taxon>
        <taxon>Hexapoda</taxon>
        <taxon>Insecta</taxon>
        <taxon>Pterygota</taxon>
        <taxon>Neoptera</taxon>
        <taxon>Endopterygota</taxon>
        <taxon>Lepidoptera</taxon>
        <taxon>Glossata</taxon>
        <taxon>Ditrysia</taxon>
        <taxon>Noctuoidea</taxon>
        <taxon>Noctuidae</taxon>
        <taxon>Heliothinae</taxon>
        <taxon>Heliothis</taxon>
    </lineage>
</organism>
<gene>
    <name evidence="1" type="ORF">B5V51_9239</name>
</gene>
<sequence>MSAFKQLKDVSINFEQQLQSLSTQLFSAKIGETFEDGLSKRLQDLSFFTSKLRLLKAKPLSALPQITEHPKSEDTIKEYGELAQWKVLEQYIVKSLTQAHAVKALITTPDKNLDPEMVERKDLKDYRNKETQLRHLQTIEAEKQAELLAIRMRWDRELTELRELREDGNQLEECDVSAPLYKKLSGVVNKLELMRWVIGRLVTSRGARDWLAAPPRTARLLALAHAHHTVRDFLLQ</sequence>
<comment type="caution">
    <text evidence="1">The sequence shown here is derived from an EMBL/GenBank/DDBJ whole genome shotgun (WGS) entry which is preliminary data.</text>
</comment>
<reference evidence="1" key="1">
    <citation type="submission" date="2017-09" db="EMBL/GenBank/DDBJ databases">
        <title>Contemporary evolution of a Lepidopteran species, Heliothis virescens, in response to modern agricultural practices.</title>
        <authorList>
            <person name="Fritz M.L."/>
            <person name="Deyonke A.M."/>
            <person name="Papanicolaou A."/>
            <person name="Micinski S."/>
            <person name="Westbrook J."/>
            <person name="Gould F."/>
        </authorList>
    </citation>
    <scope>NUCLEOTIDE SEQUENCE [LARGE SCALE GENOMIC DNA]</scope>
    <source>
        <strain evidence="1">HvINT-</strain>
        <tissue evidence="1">Whole body</tissue>
    </source>
</reference>
<name>A0A2A4JXY6_HELVI</name>